<name>A0AAD6VCZ4_9AGAR</name>
<accession>A0AAD6VCZ4</accession>
<keyword evidence="3" id="KW-1185">Reference proteome</keyword>
<comment type="caution">
    <text evidence="2">The sequence shown here is derived from an EMBL/GenBank/DDBJ whole genome shotgun (WGS) entry which is preliminary data.</text>
</comment>
<reference evidence="2" key="1">
    <citation type="submission" date="2023-03" db="EMBL/GenBank/DDBJ databases">
        <title>Massive genome expansion in bonnet fungi (Mycena s.s.) driven by repeated elements and novel gene families across ecological guilds.</title>
        <authorList>
            <consortium name="Lawrence Berkeley National Laboratory"/>
            <person name="Harder C.B."/>
            <person name="Miyauchi S."/>
            <person name="Viragh M."/>
            <person name="Kuo A."/>
            <person name="Thoen E."/>
            <person name="Andreopoulos B."/>
            <person name="Lu D."/>
            <person name="Skrede I."/>
            <person name="Drula E."/>
            <person name="Henrissat B."/>
            <person name="Morin E."/>
            <person name="Kohler A."/>
            <person name="Barry K."/>
            <person name="LaButti K."/>
            <person name="Morin E."/>
            <person name="Salamov A."/>
            <person name="Lipzen A."/>
            <person name="Mereny Z."/>
            <person name="Hegedus B."/>
            <person name="Baldrian P."/>
            <person name="Stursova M."/>
            <person name="Weitz H."/>
            <person name="Taylor A."/>
            <person name="Grigoriev I.V."/>
            <person name="Nagy L.G."/>
            <person name="Martin F."/>
            <person name="Kauserud H."/>
        </authorList>
    </citation>
    <scope>NUCLEOTIDE SEQUENCE</scope>
    <source>
        <strain evidence="2">9144</strain>
    </source>
</reference>
<dbReference type="EMBL" id="JARJCW010000041">
    <property type="protein sequence ID" value="KAJ7206129.1"/>
    <property type="molecule type" value="Genomic_DNA"/>
</dbReference>
<dbReference type="AlphaFoldDB" id="A0AAD6VCZ4"/>
<dbReference type="Proteomes" id="UP001219525">
    <property type="component" value="Unassembled WGS sequence"/>
</dbReference>
<gene>
    <name evidence="2" type="ORF">GGX14DRAFT_397392</name>
</gene>
<evidence type="ECO:0000313" key="2">
    <source>
        <dbReference type="EMBL" id="KAJ7206129.1"/>
    </source>
</evidence>
<feature type="compositionally biased region" description="Basic residues" evidence="1">
    <location>
        <begin position="39"/>
        <end position="53"/>
    </location>
</feature>
<evidence type="ECO:0000313" key="3">
    <source>
        <dbReference type="Proteomes" id="UP001219525"/>
    </source>
</evidence>
<proteinExistence type="predicted"/>
<evidence type="ECO:0000256" key="1">
    <source>
        <dbReference type="SAM" id="MobiDB-lite"/>
    </source>
</evidence>
<feature type="region of interest" description="Disordered" evidence="1">
    <location>
        <begin position="39"/>
        <end position="69"/>
    </location>
</feature>
<organism evidence="2 3">
    <name type="scientific">Mycena pura</name>
    <dbReference type="NCBI Taxonomy" id="153505"/>
    <lineage>
        <taxon>Eukaryota</taxon>
        <taxon>Fungi</taxon>
        <taxon>Dikarya</taxon>
        <taxon>Basidiomycota</taxon>
        <taxon>Agaricomycotina</taxon>
        <taxon>Agaricomycetes</taxon>
        <taxon>Agaricomycetidae</taxon>
        <taxon>Agaricales</taxon>
        <taxon>Marasmiineae</taxon>
        <taxon>Mycenaceae</taxon>
        <taxon>Mycena</taxon>
    </lineage>
</organism>
<sequence length="342" mass="37685">MPSNTAMATAIELNVGNVLALLPPTAMSPLDQKHVFRKRASAIKPPKVKKRARTSTGGNPDAVTSDCSDTEVSESDEVFYAATSLEDPNRPVRIIRRVVSNLPIVVSPKSKKQLIPVNIPCPHPDAKPVFIRPANIDRALALADAGVSLLGPRSISTLEKLKLAGKYFKRAIHAYQDLTGRLVMEEGARACDWAGPTENTDTAIGPQEQAFREQMGVLFRKLLSHIEKMCDDLQPVLRHIYADHSDSWDQLVSKMKASAMGVRSDDTNGVKHETAYFLPNPSCDGFRRPVQKLESKSDRGLAHPDLRYLLLGWEDRQKLPAITWKAGDPIPGLDVLSEEGEQ</sequence>
<protein>
    <submittedName>
        <fullName evidence="2">Uncharacterized protein</fullName>
    </submittedName>
</protein>